<evidence type="ECO:0000256" key="22">
    <source>
        <dbReference type="SAM" id="Phobius"/>
    </source>
</evidence>
<dbReference type="AlphaFoldDB" id="A0A8B7ZQ72"/>
<evidence type="ECO:0000256" key="17">
    <source>
        <dbReference type="ARBA" id="ARBA00036250"/>
    </source>
</evidence>
<evidence type="ECO:0000313" key="24">
    <source>
        <dbReference type="RefSeq" id="XP_022107544.1"/>
    </source>
</evidence>
<evidence type="ECO:0000256" key="4">
    <source>
        <dbReference type="ARBA" id="ARBA00004554"/>
    </source>
</evidence>
<dbReference type="Proteomes" id="UP000694845">
    <property type="component" value="Unplaced"/>
</dbReference>
<protein>
    <recommendedName>
        <fullName evidence="18">Proton-coupled folate transporter</fullName>
    </recommendedName>
    <alternativeName>
        <fullName evidence="19">Solute carrier family 46 member 1</fullName>
    </alternativeName>
</protein>
<comment type="subcellular location">
    <subcellularLocation>
        <location evidence="2">Apical cell membrane</location>
        <topology evidence="2">Multi-pass membrane protein</topology>
    </subcellularLocation>
    <subcellularLocation>
        <location evidence="4">Basolateral cell membrane</location>
        <topology evidence="4">Multi-pass membrane protein</topology>
    </subcellularLocation>
    <subcellularLocation>
        <location evidence="3">Cytoplasm</location>
    </subcellularLocation>
    <subcellularLocation>
        <location evidence="1">Endosome membrane</location>
        <topology evidence="1">Multi-pass membrane protein</topology>
    </subcellularLocation>
</comment>
<keyword evidence="10" id="KW-0769">Symport</keyword>
<dbReference type="RefSeq" id="XP_022107544.1">
    <property type="nucleotide sequence ID" value="XM_022251852.1"/>
</dbReference>
<comment type="catalytic activity">
    <reaction evidence="21">
        <text>methotrexate(in) + H(+)(in) = methotrexate(out) + H(+)(out)</text>
        <dbReference type="Rhea" id="RHEA:70163"/>
        <dbReference type="ChEBI" id="CHEBI:15378"/>
        <dbReference type="ChEBI" id="CHEBI:50681"/>
    </reaction>
</comment>
<evidence type="ECO:0000256" key="12">
    <source>
        <dbReference type="ARBA" id="ARBA00022989"/>
    </source>
</evidence>
<proteinExistence type="predicted"/>
<keyword evidence="23" id="KW-1185">Reference proteome</keyword>
<keyword evidence="8 22" id="KW-0812">Transmembrane</keyword>
<accession>A0A8B7ZQ72</accession>
<keyword evidence="15" id="KW-0325">Glycoprotein</keyword>
<dbReference type="Pfam" id="PF07690">
    <property type="entry name" value="MFS_1"/>
    <property type="match status" value="1"/>
</dbReference>
<sequence>MAIQSEDKPLLEPEALYNRSPWISFATFIILQFLIFIPEGVMQTLSAQFTRSAFARERNFTLPVGVNSCTTSNVTQELNDIQAATALFATYQSVLKDFVPVLTTLPLTAASDFTGRRPIILLRCFGGLAMTTGFLIVSFWDLSVYYSLFGCAVFGFSGGYVLLNSICMLYVTDIFAAETRGTALAIVYGIEISVMYIGTLVVNILLQALSSYTVPFLIATVSALLACLWVLPSCLVQESIKKRPLDLGVITNITEGIRCLFTKATNSRRRRLLALLVCDMLVNFQVEGFESTMDLYGLGEPFCWSPTFVGVFWLMHGIPQAFGTPLTVWLIGLVGLSSYWVIYISLVSGIGLFLLTAVAKSNAVLIYGASLVGISAGASRPMFVLLMTKTVDTKNQGALFAMSSLLSAVSVALSIIIQKVAYSFAVTEGHVVVLFLVMALMCGLILVPVIFLHVLELKSDIDDPDPISMNSIDN</sequence>
<evidence type="ECO:0000256" key="18">
    <source>
        <dbReference type="ARBA" id="ARBA00040650"/>
    </source>
</evidence>
<reference evidence="24" key="1">
    <citation type="submission" date="2025-08" db="UniProtKB">
        <authorList>
            <consortium name="RefSeq"/>
        </authorList>
    </citation>
    <scope>IDENTIFICATION</scope>
</reference>
<dbReference type="GO" id="GO:0016324">
    <property type="term" value="C:apical plasma membrane"/>
    <property type="evidence" value="ECO:0007669"/>
    <property type="project" value="UniProtKB-SubCell"/>
</dbReference>
<evidence type="ECO:0000313" key="23">
    <source>
        <dbReference type="Proteomes" id="UP000694845"/>
    </source>
</evidence>
<organism evidence="23 24">
    <name type="scientific">Acanthaster planci</name>
    <name type="common">Crown-of-thorns starfish</name>
    <dbReference type="NCBI Taxonomy" id="133434"/>
    <lineage>
        <taxon>Eukaryota</taxon>
        <taxon>Metazoa</taxon>
        <taxon>Echinodermata</taxon>
        <taxon>Eleutherozoa</taxon>
        <taxon>Asterozoa</taxon>
        <taxon>Asteroidea</taxon>
        <taxon>Valvatacea</taxon>
        <taxon>Valvatida</taxon>
        <taxon>Acanthasteridae</taxon>
        <taxon>Acanthaster</taxon>
    </lineage>
</organism>
<keyword evidence="12 22" id="KW-1133">Transmembrane helix</keyword>
<evidence type="ECO:0000256" key="15">
    <source>
        <dbReference type="ARBA" id="ARBA00023180"/>
    </source>
</evidence>
<keyword evidence="13 22" id="KW-0472">Membrane</keyword>
<feature type="transmembrane region" description="Helical" evidence="22">
    <location>
        <begin position="365"/>
        <end position="386"/>
    </location>
</feature>
<feature type="transmembrane region" description="Helical" evidence="22">
    <location>
        <begin position="326"/>
        <end position="359"/>
    </location>
</feature>
<dbReference type="OrthoDB" id="3026777at2759"/>
<feature type="transmembrane region" description="Helical" evidence="22">
    <location>
        <begin position="212"/>
        <end position="236"/>
    </location>
</feature>
<comment type="catalytic activity">
    <reaction evidence="20">
        <text>pemetrexed(in) + H(+)(in) = pemetrexed(out) + H(+)(out)</text>
        <dbReference type="Rhea" id="RHEA:70171"/>
        <dbReference type="ChEBI" id="CHEBI:15378"/>
        <dbReference type="ChEBI" id="CHEBI:63724"/>
    </reaction>
</comment>
<feature type="transmembrane region" description="Helical" evidence="22">
    <location>
        <begin position="120"/>
        <end position="140"/>
    </location>
</feature>
<dbReference type="PANTHER" id="PTHR23507:SF2">
    <property type="entry name" value="PROTON-COUPLED FOLATE TRANSPORTER"/>
    <property type="match status" value="1"/>
</dbReference>
<dbReference type="OMA" id="MIYAFEN"/>
<dbReference type="GeneID" id="110988402"/>
<dbReference type="SUPFAM" id="SSF103473">
    <property type="entry name" value="MFS general substrate transporter"/>
    <property type="match status" value="1"/>
</dbReference>
<feature type="transmembrane region" description="Helical" evidence="22">
    <location>
        <begin position="272"/>
        <end position="289"/>
    </location>
</feature>
<evidence type="ECO:0000256" key="9">
    <source>
        <dbReference type="ARBA" id="ARBA00022753"/>
    </source>
</evidence>
<comment type="catalytic activity">
    <reaction evidence="16">
        <text>(6S)-5-methyl-5,6,7,8-tetrahydrofolate(in) + H(+)(in) = (6S)-5-methyl-5,6,7,8-tetrahydrofolate(out) + H(+)(out)</text>
        <dbReference type="Rhea" id="RHEA:70167"/>
        <dbReference type="ChEBI" id="CHEBI:15378"/>
        <dbReference type="ChEBI" id="CHEBI:18608"/>
    </reaction>
</comment>
<evidence type="ECO:0000256" key="19">
    <source>
        <dbReference type="ARBA" id="ARBA00042514"/>
    </source>
</evidence>
<keyword evidence="5" id="KW-0813">Transport</keyword>
<evidence type="ECO:0000256" key="1">
    <source>
        <dbReference type="ARBA" id="ARBA00004337"/>
    </source>
</evidence>
<dbReference type="GO" id="GO:0016323">
    <property type="term" value="C:basolateral plasma membrane"/>
    <property type="evidence" value="ECO:0007669"/>
    <property type="project" value="UniProtKB-SubCell"/>
</dbReference>
<dbReference type="GO" id="GO:0010008">
    <property type="term" value="C:endosome membrane"/>
    <property type="evidence" value="ECO:0007669"/>
    <property type="project" value="UniProtKB-SubCell"/>
</dbReference>
<keyword evidence="7" id="KW-0963">Cytoplasm</keyword>
<dbReference type="KEGG" id="aplc:110988402"/>
<feature type="transmembrane region" description="Helical" evidence="22">
    <location>
        <begin position="398"/>
        <end position="417"/>
    </location>
</feature>
<evidence type="ECO:0000256" key="13">
    <source>
        <dbReference type="ARBA" id="ARBA00023136"/>
    </source>
</evidence>
<feature type="transmembrane region" description="Helical" evidence="22">
    <location>
        <begin position="20"/>
        <end position="37"/>
    </location>
</feature>
<dbReference type="GO" id="GO:0015293">
    <property type="term" value="F:symporter activity"/>
    <property type="evidence" value="ECO:0007669"/>
    <property type="project" value="UniProtKB-KW"/>
</dbReference>
<evidence type="ECO:0000256" key="2">
    <source>
        <dbReference type="ARBA" id="ARBA00004424"/>
    </source>
</evidence>
<keyword evidence="6" id="KW-1003">Cell membrane</keyword>
<dbReference type="GO" id="GO:0005542">
    <property type="term" value="F:folic acid binding"/>
    <property type="evidence" value="ECO:0007669"/>
    <property type="project" value="UniProtKB-KW"/>
</dbReference>
<evidence type="ECO:0000256" key="8">
    <source>
        <dbReference type="ARBA" id="ARBA00022692"/>
    </source>
</evidence>
<feature type="transmembrane region" description="Helical" evidence="22">
    <location>
        <begin position="429"/>
        <end position="452"/>
    </location>
</feature>
<evidence type="ECO:0000256" key="14">
    <source>
        <dbReference type="ARBA" id="ARBA00023157"/>
    </source>
</evidence>
<feature type="transmembrane region" description="Helical" evidence="22">
    <location>
        <begin position="183"/>
        <end position="206"/>
    </location>
</feature>
<evidence type="ECO:0000256" key="16">
    <source>
        <dbReference type="ARBA" id="ARBA00036193"/>
    </source>
</evidence>
<evidence type="ECO:0000256" key="10">
    <source>
        <dbReference type="ARBA" id="ARBA00022847"/>
    </source>
</evidence>
<evidence type="ECO:0000256" key="5">
    <source>
        <dbReference type="ARBA" id="ARBA00022448"/>
    </source>
</evidence>
<evidence type="ECO:0000256" key="11">
    <source>
        <dbReference type="ARBA" id="ARBA00022954"/>
    </source>
</evidence>
<gene>
    <name evidence="24" type="primary">LOC110988402</name>
</gene>
<name>A0A8B7ZQ72_ACAPL</name>
<evidence type="ECO:0000256" key="21">
    <source>
        <dbReference type="ARBA" id="ARBA00047850"/>
    </source>
</evidence>
<keyword evidence="9" id="KW-0967">Endosome</keyword>
<dbReference type="Gene3D" id="1.20.1250.20">
    <property type="entry name" value="MFS general substrate transporter like domains"/>
    <property type="match status" value="1"/>
</dbReference>
<evidence type="ECO:0000256" key="7">
    <source>
        <dbReference type="ARBA" id="ARBA00022490"/>
    </source>
</evidence>
<dbReference type="InterPro" id="IPR011701">
    <property type="entry name" value="MFS"/>
</dbReference>
<evidence type="ECO:0000256" key="3">
    <source>
        <dbReference type="ARBA" id="ARBA00004496"/>
    </source>
</evidence>
<feature type="transmembrane region" description="Helical" evidence="22">
    <location>
        <begin position="146"/>
        <end position="171"/>
    </location>
</feature>
<keyword evidence="11" id="KW-0290">Folate-binding</keyword>
<evidence type="ECO:0000256" key="6">
    <source>
        <dbReference type="ARBA" id="ARBA00022475"/>
    </source>
</evidence>
<evidence type="ECO:0000256" key="20">
    <source>
        <dbReference type="ARBA" id="ARBA00047769"/>
    </source>
</evidence>
<comment type="catalytic activity">
    <reaction evidence="17">
        <text>folate(in) + H(+)(in) = folate(out) + H(+)(out)</text>
        <dbReference type="Rhea" id="RHEA:70159"/>
        <dbReference type="ChEBI" id="CHEBI:15378"/>
        <dbReference type="ChEBI" id="CHEBI:62501"/>
    </reaction>
</comment>
<dbReference type="InterPro" id="IPR036259">
    <property type="entry name" value="MFS_trans_sf"/>
</dbReference>
<dbReference type="PANTHER" id="PTHR23507">
    <property type="entry name" value="ZGC:174356"/>
    <property type="match status" value="1"/>
</dbReference>
<keyword evidence="14" id="KW-1015">Disulfide bond</keyword>